<feature type="compositionally biased region" description="Basic and acidic residues" evidence="1">
    <location>
        <begin position="41"/>
        <end position="78"/>
    </location>
</feature>
<evidence type="ECO:0000256" key="1">
    <source>
        <dbReference type="SAM" id="MobiDB-lite"/>
    </source>
</evidence>
<protein>
    <submittedName>
        <fullName evidence="2">Uncharacterized protein</fullName>
    </submittedName>
</protein>
<dbReference type="KEGG" id="suls:Sdiek1_1354"/>
<accession>A0A1Y0HKB8</accession>
<name>A0A1Y0HKB8_9BACT</name>
<keyword evidence="3" id="KW-1185">Reference proteome</keyword>
<gene>
    <name evidence="2" type="ORF">Sdiek1_1354</name>
</gene>
<proteinExistence type="predicted"/>
<dbReference type="RefSeq" id="WP_087438464.1">
    <property type="nucleotide sequence ID" value="NZ_CP021416.1"/>
</dbReference>
<dbReference type="EMBL" id="CP021416">
    <property type="protein sequence ID" value="ARU48518.1"/>
    <property type="molecule type" value="Genomic_DNA"/>
</dbReference>
<evidence type="ECO:0000313" key="2">
    <source>
        <dbReference type="EMBL" id="ARU48518.1"/>
    </source>
</evidence>
<sequence length="78" mass="8727">MPFNLHPRPNIYRPKHKDISCSTTKTTTKTKNSNSTTPIDPAKKDGAFGDPKKDANKVIEPGKENVKVDPKKDETIKH</sequence>
<feature type="compositionally biased region" description="Low complexity" evidence="1">
    <location>
        <begin position="22"/>
        <end position="37"/>
    </location>
</feature>
<evidence type="ECO:0000313" key="3">
    <source>
        <dbReference type="Proteomes" id="UP000196005"/>
    </source>
</evidence>
<dbReference type="AlphaFoldDB" id="A0A1Y0HKB8"/>
<dbReference type="Proteomes" id="UP000196005">
    <property type="component" value="Chromosome"/>
</dbReference>
<reference evidence="3" key="1">
    <citation type="submission" date="2017-05" db="EMBL/GenBank/DDBJ databases">
        <title>Dechlorination kinetics govern the competition between two new strains of the genus Sulfurospirillum.</title>
        <authorList>
            <person name="Buttet G.F."/>
            <person name="Murray A.M."/>
            <person name="Goris T."/>
            <person name="Burion M."/>
            <person name="Lin B."/>
            <person name="Rolle M."/>
            <person name="Maillard J."/>
        </authorList>
    </citation>
    <scope>NUCLEOTIDE SEQUENCE [LARGE SCALE GENOMIC DNA]</scope>
    <source>
        <strain evidence="3">SL2-1</strain>
    </source>
</reference>
<feature type="region of interest" description="Disordered" evidence="1">
    <location>
        <begin position="1"/>
        <end position="78"/>
    </location>
</feature>
<organism evidence="2 3">
    <name type="scientific">Sulfurospirillum diekertiae</name>
    <dbReference type="NCBI Taxonomy" id="1854492"/>
    <lineage>
        <taxon>Bacteria</taxon>
        <taxon>Pseudomonadati</taxon>
        <taxon>Campylobacterota</taxon>
        <taxon>Epsilonproteobacteria</taxon>
        <taxon>Campylobacterales</taxon>
        <taxon>Sulfurospirillaceae</taxon>
        <taxon>Sulfurospirillum</taxon>
    </lineage>
</organism>